<evidence type="ECO:0000256" key="6">
    <source>
        <dbReference type="ARBA" id="ARBA00022895"/>
    </source>
</evidence>
<keyword evidence="12" id="KW-1185">Reference proteome</keyword>
<dbReference type="EMBL" id="BAAFSV010000002">
    <property type="protein sequence ID" value="GAB1314037.1"/>
    <property type="molecule type" value="Genomic_DNA"/>
</dbReference>
<evidence type="ECO:0000313" key="11">
    <source>
        <dbReference type="EMBL" id="GAB1314037.1"/>
    </source>
</evidence>
<evidence type="ECO:0000256" key="2">
    <source>
        <dbReference type="ARBA" id="ARBA00004574"/>
    </source>
</evidence>
<dbReference type="Gene3D" id="2.40.50.140">
    <property type="entry name" value="Nucleic acid-binding proteins"/>
    <property type="match status" value="2"/>
</dbReference>
<evidence type="ECO:0000256" key="4">
    <source>
        <dbReference type="ARBA" id="ARBA00015253"/>
    </source>
</evidence>
<dbReference type="InterPro" id="IPR011564">
    <property type="entry name" value="Telomer_end-bd_POT1/Cdc13"/>
</dbReference>
<comment type="caution">
    <text evidence="11">The sequence shown here is derived from an EMBL/GenBank/DDBJ whole genome shotgun (WGS) entry which is preliminary data.</text>
</comment>
<dbReference type="PANTHER" id="PTHR14513:SF0">
    <property type="entry name" value="PROTECTION OF TELOMERES PROTEIN 1"/>
    <property type="match status" value="1"/>
</dbReference>
<dbReference type="InterPro" id="IPR012340">
    <property type="entry name" value="NA-bd_OB-fold"/>
</dbReference>
<evidence type="ECO:0000256" key="7">
    <source>
        <dbReference type="ARBA" id="ARBA00023125"/>
    </source>
</evidence>
<dbReference type="SUPFAM" id="SSF50249">
    <property type="entry name" value="Nucleic acid-binding proteins"/>
    <property type="match status" value="2"/>
</dbReference>
<keyword evidence="8" id="KW-0539">Nucleus</keyword>
<organism evidence="11 12">
    <name type="scientific">Madurella fahalii</name>
    <dbReference type="NCBI Taxonomy" id="1157608"/>
    <lineage>
        <taxon>Eukaryota</taxon>
        <taxon>Fungi</taxon>
        <taxon>Dikarya</taxon>
        <taxon>Ascomycota</taxon>
        <taxon>Pezizomycotina</taxon>
        <taxon>Sordariomycetes</taxon>
        <taxon>Sordariomycetidae</taxon>
        <taxon>Sordariales</taxon>
        <taxon>Sordariales incertae sedis</taxon>
        <taxon>Madurella</taxon>
    </lineage>
</organism>
<feature type="compositionally biased region" description="Pro residues" evidence="9">
    <location>
        <begin position="10"/>
        <end position="21"/>
    </location>
</feature>
<evidence type="ECO:0000256" key="3">
    <source>
        <dbReference type="ARBA" id="ARBA00008442"/>
    </source>
</evidence>
<keyword evidence="6" id="KW-0779">Telomere</keyword>
<feature type="compositionally biased region" description="Low complexity" evidence="9">
    <location>
        <begin position="506"/>
        <end position="515"/>
    </location>
</feature>
<feature type="domain" description="Telomeric single stranded DNA binding POT1/Cdc13" evidence="10">
    <location>
        <begin position="24"/>
        <end position="169"/>
    </location>
</feature>
<dbReference type="SMART" id="SM00976">
    <property type="entry name" value="Telo_bind"/>
    <property type="match status" value="1"/>
</dbReference>
<dbReference type="InterPro" id="IPR032042">
    <property type="entry name" value="POT1PC"/>
</dbReference>
<feature type="region of interest" description="Disordered" evidence="9">
    <location>
        <begin position="1"/>
        <end position="21"/>
    </location>
</feature>
<comment type="similarity">
    <text evidence="3">Belongs to the telombin family.</text>
</comment>
<proteinExistence type="inferred from homology"/>
<gene>
    <name evidence="11" type="ORF">MFIFM68171_04247</name>
</gene>
<dbReference type="GeneID" id="98174990"/>
<dbReference type="CDD" id="cd04497">
    <property type="entry name" value="hPOT1_OB1_like"/>
    <property type="match status" value="1"/>
</dbReference>
<dbReference type="Pfam" id="PF16686">
    <property type="entry name" value="POT1PC"/>
    <property type="match status" value="1"/>
</dbReference>
<dbReference type="InterPro" id="IPR028389">
    <property type="entry name" value="POT1"/>
</dbReference>
<evidence type="ECO:0000256" key="1">
    <source>
        <dbReference type="ARBA" id="ARBA00004123"/>
    </source>
</evidence>
<dbReference type="Proteomes" id="UP001628179">
    <property type="component" value="Unassembled WGS sequence"/>
</dbReference>
<reference evidence="11 12" key="1">
    <citation type="submission" date="2024-09" db="EMBL/GenBank/DDBJ databases">
        <title>Itraconazole resistance in Madurella fahalii resulting from another homologue of gene encoding cytochrome P450 14-alpha sterol demethylase (CYP51).</title>
        <authorList>
            <person name="Yoshioka I."/>
            <person name="Fahal A.H."/>
            <person name="Kaneko S."/>
            <person name="Yaguchi T."/>
        </authorList>
    </citation>
    <scope>NUCLEOTIDE SEQUENCE [LARGE SCALE GENOMIC DNA]</scope>
    <source>
        <strain evidence="11 12">IFM 68171</strain>
    </source>
</reference>
<evidence type="ECO:0000256" key="9">
    <source>
        <dbReference type="SAM" id="MobiDB-lite"/>
    </source>
</evidence>
<feature type="compositionally biased region" description="Polar residues" evidence="9">
    <location>
        <begin position="382"/>
        <end position="391"/>
    </location>
</feature>
<dbReference type="PANTHER" id="PTHR14513">
    <property type="entry name" value="PROTECTION OF TELOMERES 1"/>
    <property type="match status" value="1"/>
</dbReference>
<sequence>MPVRRQPKTAPLPPPAEPPLPPNFTEIRAILDGQLAPGAMANVIGLVKDCRLPTATKGTDFKCTLTLKDLSIEDDNDSIEFNIFRPEPDMPQVTAADVVLLTKVKVQSYRLNLSLIAHSTTSIRTYAASKIPRLPDTAQIALAPASKRDSHVPSREENHYVSYFYHKISKDDVPDEHTFRAMAEQSLNVKEKFSELKDVRDGKFYDLIVQVVREPYDAGWGSLTLYVSDYTANPNFFHKTWDGLEGPGSGGGDPFGYTSHDASALKKDWTGPYGKMSIQITCYEPHASIIRSEVTSGSWVQLRNVQIKYGRDGQFLEGFMREDRGAGGAKISVAVLETTDRDTIDPRLLEAIGRCRDYHKKKKTQIKQIKAAEAAGQKRKASLSSEQSARPPNSDDRRRRRRAAQEQKQKERGASEQPPLDLNDLVECEVHPAPFSTIESILEPTLYETTVEGKQLSLVVPFNCVKYRSRVRVVDFFPPSLEDFACSRKQTLYDVLPDNEDDSESDSTSSASSNDDGIRGVHRVWEWRFALQLEDPAPPETAEQKNWKPDSRPRLWVLVDNIEAQCLTGLDATDLRQDQKTLGLLRERMATLWGNLEDRKTRATARRLETEEASNTGNGKQRRRLPHTAARPRLEKPPLESSDVEDGAEDDEPVSNKPFACCIRQYGVYSEERGKGAEWVRCFGLFGTKISFL</sequence>
<keyword evidence="7" id="KW-0238">DNA-binding</keyword>
<feature type="region of interest" description="Disordered" evidence="9">
    <location>
        <begin position="600"/>
        <end position="656"/>
    </location>
</feature>
<accession>A0ABQ0G8F6</accession>
<feature type="compositionally biased region" description="Basic and acidic residues" evidence="9">
    <location>
        <begin position="600"/>
        <end position="610"/>
    </location>
</feature>
<protein>
    <recommendedName>
        <fullName evidence="4">Protection of telomeres protein 1</fullName>
    </recommendedName>
</protein>
<feature type="compositionally biased region" description="Basic and acidic residues" evidence="9">
    <location>
        <begin position="393"/>
        <end position="414"/>
    </location>
</feature>
<evidence type="ECO:0000313" key="12">
    <source>
        <dbReference type="Proteomes" id="UP001628179"/>
    </source>
</evidence>
<dbReference type="RefSeq" id="XP_070915768.1">
    <property type="nucleotide sequence ID" value="XM_071059667.1"/>
</dbReference>
<feature type="region of interest" description="Disordered" evidence="9">
    <location>
        <begin position="369"/>
        <end position="422"/>
    </location>
</feature>
<evidence type="ECO:0000256" key="5">
    <source>
        <dbReference type="ARBA" id="ARBA00022454"/>
    </source>
</evidence>
<evidence type="ECO:0000256" key="8">
    <source>
        <dbReference type="ARBA" id="ARBA00023242"/>
    </source>
</evidence>
<feature type="region of interest" description="Disordered" evidence="9">
    <location>
        <begin position="496"/>
        <end position="517"/>
    </location>
</feature>
<keyword evidence="5" id="KW-0158">Chromosome</keyword>
<comment type="subcellular location">
    <subcellularLocation>
        <location evidence="2">Chromosome</location>
        <location evidence="2">Telomere</location>
    </subcellularLocation>
    <subcellularLocation>
        <location evidence="1">Nucleus</location>
    </subcellularLocation>
</comment>
<feature type="compositionally biased region" description="Acidic residues" evidence="9">
    <location>
        <begin position="642"/>
        <end position="653"/>
    </location>
</feature>
<dbReference type="Pfam" id="PF02765">
    <property type="entry name" value="POT1"/>
    <property type="match status" value="1"/>
</dbReference>
<name>A0ABQ0G8F6_9PEZI</name>
<evidence type="ECO:0000259" key="10">
    <source>
        <dbReference type="SMART" id="SM00976"/>
    </source>
</evidence>